<dbReference type="PROSITE" id="PS51257">
    <property type="entry name" value="PROKAR_LIPOPROTEIN"/>
    <property type="match status" value="1"/>
</dbReference>
<evidence type="ECO:0000313" key="2">
    <source>
        <dbReference type="EMBL" id="UTZ34499.1"/>
    </source>
</evidence>
<evidence type="ECO:0008006" key="5">
    <source>
        <dbReference type="Google" id="ProtNLM"/>
    </source>
</evidence>
<organism evidence="1 3">
    <name type="scientific">Vibrio campbellii</name>
    <dbReference type="NCBI Taxonomy" id="680"/>
    <lineage>
        <taxon>Bacteria</taxon>
        <taxon>Pseudomonadati</taxon>
        <taxon>Pseudomonadota</taxon>
        <taxon>Gammaproteobacteria</taxon>
        <taxon>Vibrionales</taxon>
        <taxon>Vibrionaceae</taxon>
        <taxon>Vibrio</taxon>
    </lineage>
</organism>
<sequence length="117" mass="12632">MKFKTASIAILIGSSITLSGCSNPIEWAEGFLAEKVDQLFEMEGYPMANDMKCKLSPKGKGKYKTFVDCSGSTADGRVATYAGGKLKHADKEGHEDFYIGKINGKKVLVSHGDGLEH</sequence>
<proteinExistence type="predicted"/>
<gene>
    <name evidence="1" type="ORF">HB761_21490</name>
    <name evidence="2" type="ORF">HB762_25445</name>
</gene>
<dbReference type="EMBL" id="CP050471">
    <property type="protein sequence ID" value="UTZ34499.1"/>
    <property type="molecule type" value="Genomic_DNA"/>
</dbReference>
<keyword evidence="4" id="KW-1185">Reference proteome</keyword>
<dbReference type="RefSeq" id="WP_005530500.1">
    <property type="nucleotide sequence ID" value="NZ_CP030789.1"/>
</dbReference>
<protein>
    <recommendedName>
        <fullName evidence="5">Lipoprotein</fullName>
    </recommendedName>
</protein>
<evidence type="ECO:0000313" key="3">
    <source>
        <dbReference type="Proteomes" id="UP001058687"/>
    </source>
</evidence>
<dbReference type="Proteomes" id="UP001058687">
    <property type="component" value="Chromosome 2"/>
</dbReference>
<evidence type="ECO:0000313" key="1">
    <source>
        <dbReference type="EMBL" id="UTZ29213.1"/>
    </source>
</evidence>
<dbReference type="Proteomes" id="UP001059912">
    <property type="component" value="Chromosome 2"/>
</dbReference>
<evidence type="ECO:0000313" key="4">
    <source>
        <dbReference type="Proteomes" id="UP001059912"/>
    </source>
</evidence>
<dbReference type="EMBL" id="CP050468">
    <property type="protein sequence ID" value="UTZ29213.1"/>
    <property type="molecule type" value="Genomic_DNA"/>
</dbReference>
<dbReference type="AlphaFoldDB" id="A0AAE9SQ03"/>
<name>A0AAE9SQ03_9VIBR</name>
<accession>A0AAE9SQ03</accession>
<reference evidence="1" key="1">
    <citation type="submission" date="2020-03" db="EMBL/GenBank/DDBJ databases">
        <title>Five strains of Vibrio campbellii isolated from Mariana Trench.</title>
        <authorList>
            <person name="Liang J."/>
            <person name="Zhang X.-H."/>
        </authorList>
    </citation>
    <scope>NUCLEOTIDE SEQUENCE</scope>
    <source>
        <strain evidence="2">LJC013</strain>
        <strain evidence="1">LJC014</strain>
    </source>
</reference>